<name>A0A1D1VGK5_RAMVA</name>
<feature type="transmembrane region" description="Helical" evidence="1">
    <location>
        <begin position="55"/>
        <end position="73"/>
    </location>
</feature>
<gene>
    <name evidence="2" type="primary">RvY_10850-1</name>
    <name evidence="2" type="synonym">RvY_10850.1</name>
    <name evidence="2" type="ORF">RvY_10850</name>
</gene>
<keyword evidence="1" id="KW-0472">Membrane</keyword>
<evidence type="ECO:0000256" key="1">
    <source>
        <dbReference type="SAM" id="Phobius"/>
    </source>
</evidence>
<accession>A0A1D1VGK5</accession>
<dbReference type="OrthoDB" id="5282758at2759"/>
<keyword evidence="3" id="KW-1185">Reference proteome</keyword>
<feature type="transmembrane region" description="Helical" evidence="1">
    <location>
        <begin position="21"/>
        <end position="43"/>
    </location>
</feature>
<keyword evidence="1" id="KW-0812">Transmembrane</keyword>
<sequence length="95" mass="10975">MTTCRTFQSLQNKWLKMFAKYFNPVNIVFQWAGSIPLLGKIVFGNPEDAEHSVNVELFILTFAFGVLQLYITARNLTFGVEFWATYLSLQMFPGR</sequence>
<dbReference type="EMBL" id="BDGG01000005">
    <property type="protein sequence ID" value="GAU99915.1"/>
    <property type="molecule type" value="Genomic_DNA"/>
</dbReference>
<organism evidence="2 3">
    <name type="scientific">Ramazzottius varieornatus</name>
    <name type="common">Water bear</name>
    <name type="synonym">Tardigrade</name>
    <dbReference type="NCBI Taxonomy" id="947166"/>
    <lineage>
        <taxon>Eukaryota</taxon>
        <taxon>Metazoa</taxon>
        <taxon>Ecdysozoa</taxon>
        <taxon>Tardigrada</taxon>
        <taxon>Eutardigrada</taxon>
        <taxon>Parachela</taxon>
        <taxon>Hypsibioidea</taxon>
        <taxon>Ramazzottiidae</taxon>
        <taxon>Ramazzottius</taxon>
    </lineage>
</organism>
<evidence type="ECO:0000313" key="3">
    <source>
        <dbReference type="Proteomes" id="UP000186922"/>
    </source>
</evidence>
<dbReference type="AlphaFoldDB" id="A0A1D1VGK5"/>
<evidence type="ECO:0000313" key="2">
    <source>
        <dbReference type="EMBL" id="GAU99915.1"/>
    </source>
</evidence>
<reference evidence="2 3" key="1">
    <citation type="journal article" date="2016" name="Nat. Commun.">
        <title>Extremotolerant tardigrade genome and improved radiotolerance of human cultured cells by tardigrade-unique protein.</title>
        <authorList>
            <person name="Hashimoto T."/>
            <person name="Horikawa D.D."/>
            <person name="Saito Y."/>
            <person name="Kuwahara H."/>
            <person name="Kozuka-Hata H."/>
            <person name="Shin-I T."/>
            <person name="Minakuchi Y."/>
            <person name="Ohishi K."/>
            <person name="Motoyama A."/>
            <person name="Aizu T."/>
            <person name="Enomoto A."/>
            <person name="Kondo K."/>
            <person name="Tanaka S."/>
            <person name="Hara Y."/>
            <person name="Koshikawa S."/>
            <person name="Sagara H."/>
            <person name="Miura T."/>
            <person name="Yokobori S."/>
            <person name="Miyagawa K."/>
            <person name="Suzuki Y."/>
            <person name="Kubo T."/>
            <person name="Oyama M."/>
            <person name="Kohara Y."/>
            <person name="Fujiyama A."/>
            <person name="Arakawa K."/>
            <person name="Katayama T."/>
            <person name="Toyoda A."/>
            <person name="Kunieda T."/>
        </authorList>
    </citation>
    <scope>NUCLEOTIDE SEQUENCE [LARGE SCALE GENOMIC DNA]</scope>
    <source>
        <strain evidence="2 3">YOKOZUNA-1</strain>
    </source>
</reference>
<dbReference type="Proteomes" id="UP000186922">
    <property type="component" value="Unassembled WGS sequence"/>
</dbReference>
<keyword evidence="1" id="KW-1133">Transmembrane helix</keyword>
<comment type="caution">
    <text evidence="2">The sequence shown here is derived from an EMBL/GenBank/DDBJ whole genome shotgun (WGS) entry which is preliminary data.</text>
</comment>
<proteinExistence type="predicted"/>
<protein>
    <submittedName>
        <fullName evidence="2">Uncharacterized protein</fullName>
    </submittedName>
</protein>